<protein>
    <recommendedName>
        <fullName evidence="1">Acyclic terpene utilisation N-terminal domain-containing protein</fullName>
    </recommendedName>
</protein>
<proteinExistence type="predicted"/>
<name>A0A072PH93_9EURO</name>
<dbReference type="OrthoDB" id="10265871at2759"/>
<dbReference type="InterPro" id="IPR010839">
    <property type="entry name" value="AtuA_N"/>
</dbReference>
<organism evidence="2 3">
    <name type="scientific">Exophiala aquamarina CBS 119918</name>
    <dbReference type="NCBI Taxonomy" id="1182545"/>
    <lineage>
        <taxon>Eukaryota</taxon>
        <taxon>Fungi</taxon>
        <taxon>Dikarya</taxon>
        <taxon>Ascomycota</taxon>
        <taxon>Pezizomycotina</taxon>
        <taxon>Eurotiomycetes</taxon>
        <taxon>Chaetothyriomycetidae</taxon>
        <taxon>Chaetothyriales</taxon>
        <taxon>Herpotrichiellaceae</taxon>
        <taxon>Exophiala</taxon>
    </lineage>
</organism>
<reference evidence="2 3" key="1">
    <citation type="submission" date="2013-03" db="EMBL/GenBank/DDBJ databases">
        <title>The Genome Sequence of Exophiala aquamarina CBS 119918.</title>
        <authorList>
            <consortium name="The Broad Institute Genomics Platform"/>
            <person name="Cuomo C."/>
            <person name="de Hoog S."/>
            <person name="Gorbushina A."/>
            <person name="Walker B."/>
            <person name="Young S.K."/>
            <person name="Zeng Q."/>
            <person name="Gargeya S."/>
            <person name="Fitzgerald M."/>
            <person name="Haas B."/>
            <person name="Abouelleil A."/>
            <person name="Allen A.W."/>
            <person name="Alvarado L."/>
            <person name="Arachchi H.M."/>
            <person name="Berlin A.M."/>
            <person name="Chapman S.B."/>
            <person name="Gainer-Dewar J."/>
            <person name="Goldberg J."/>
            <person name="Griggs A."/>
            <person name="Gujja S."/>
            <person name="Hansen M."/>
            <person name="Howarth C."/>
            <person name="Imamovic A."/>
            <person name="Ireland A."/>
            <person name="Larimer J."/>
            <person name="McCowan C."/>
            <person name="Murphy C."/>
            <person name="Pearson M."/>
            <person name="Poon T.W."/>
            <person name="Priest M."/>
            <person name="Roberts A."/>
            <person name="Saif S."/>
            <person name="Shea T."/>
            <person name="Sisk P."/>
            <person name="Sykes S."/>
            <person name="Wortman J."/>
            <person name="Nusbaum C."/>
            <person name="Birren B."/>
        </authorList>
    </citation>
    <scope>NUCLEOTIDE SEQUENCE [LARGE SCALE GENOMIC DNA]</scope>
    <source>
        <strain evidence="2 3">CBS 119918</strain>
    </source>
</reference>
<keyword evidence="3" id="KW-1185">Reference proteome</keyword>
<dbReference type="PANTHER" id="PTHR47585">
    <property type="match status" value="1"/>
</dbReference>
<evidence type="ECO:0000313" key="2">
    <source>
        <dbReference type="EMBL" id="KEF54890.1"/>
    </source>
</evidence>
<dbReference type="Pfam" id="PF07287">
    <property type="entry name" value="AtuA"/>
    <property type="match status" value="2"/>
</dbReference>
<comment type="caution">
    <text evidence="2">The sequence shown here is derived from an EMBL/GenBank/DDBJ whole genome shotgun (WGS) entry which is preliminary data.</text>
</comment>
<feature type="domain" description="Acyclic terpene utilisation N-terminal" evidence="1">
    <location>
        <begin position="107"/>
        <end position="292"/>
    </location>
</feature>
<dbReference type="GeneID" id="25284242"/>
<dbReference type="PANTHER" id="PTHR47585:SF2">
    <property type="entry name" value="DUF1446 DOMAIN PROTEIN (AFU_ORTHOLOGUE AFUA_6G11420)"/>
    <property type="match status" value="1"/>
</dbReference>
<sequence length="306" mass="33183">MSSRPGYISELKAPQVALPDIAEHGIKVVVNTGVADTKLAHKLVTQMVSDKGLNLNIAWIGGTRLLMPLPSYGAPSLLALRTYAPAKSLMTGNLSLCTRRVTWVLLTYVTGGCFRGFKSLKGKWQSLASPLAEISAAGEVVITKQKNTQGILTVDTCTAQLLYEIQAPYYYNSDVTAVIDQAVFTQIGPDRVAPAGIKAYLPPPTTKLGITAHGEYSVEVHYALVGLEIEEKAAMIEEQIRKCMGDRVNDYSVLHFQTVGRAPDDPNDQDTATVDFRILAQARKAEAVNAENFLGKEEDSCKRPSG</sequence>
<dbReference type="AlphaFoldDB" id="A0A072PH93"/>
<dbReference type="STRING" id="1182545.A0A072PH93"/>
<dbReference type="Proteomes" id="UP000027920">
    <property type="component" value="Unassembled WGS sequence"/>
</dbReference>
<gene>
    <name evidence="2" type="ORF">A1O9_09333</name>
</gene>
<dbReference type="RefSeq" id="XP_013257480.1">
    <property type="nucleotide sequence ID" value="XM_013402026.1"/>
</dbReference>
<dbReference type="HOGENOM" id="CLU_909216_0_0_1"/>
<accession>A0A072PH93</accession>
<dbReference type="VEuPathDB" id="FungiDB:A1O9_09333"/>
<evidence type="ECO:0000313" key="3">
    <source>
        <dbReference type="Proteomes" id="UP000027920"/>
    </source>
</evidence>
<dbReference type="EMBL" id="AMGV01000009">
    <property type="protein sequence ID" value="KEF54890.1"/>
    <property type="molecule type" value="Genomic_DNA"/>
</dbReference>
<evidence type="ECO:0000259" key="1">
    <source>
        <dbReference type="Pfam" id="PF07287"/>
    </source>
</evidence>
<feature type="domain" description="Acyclic terpene utilisation N-terminal" evidence="1">
    <location>
        <begin position="14"/>
        <end position="68"/>
    </location>
</feature>